<comment type="catalytic activity">
    <reaction evidence="7">
        <text>Endonucleolytic cleavage to 5'-phosphooligonucleotide end-products.</text>
        <dbReference type="EC" id="3.1.21.2"/>
    </reaction>
</comment>
<evidence type="ECO:0000256" key="5">
    <source>
        <dbReference type="ARBA" id="ARBA00022833"/>
    </source>
</evidence>
<dbReference type="Pfam" id="PF01261">
    <property type="entry name" value="AP_endonuc_2"/>
    <property type="match status" value="1"/>
</dbReference>
<dbReference type="AlphaFoldDB" id="A0A2M9HK42"/>
<evidence type="ECO:0000313" key="10">
    <source>
        <dbReference type="Proteomes" id="UP000229239"/>
    </source>
</evidence>
<dbReference type="PANTHER" id="PTHR21445">
    <property type="entry name" value="ENDONUCLEASE IV ENDODEOXYRIBONUCLEASE IV"/>
    <property type="match status" value="1"/>
</dbReference>
<dbReference type="OrthoDB" id="9805666at2"/>
<feature type="binding site" evidence="7">
    <location>
        <position position="147"/>
    </location>
    <ligand>
        <name>Zn(2+)</name>
        <dbReference type="ChEBI" id="CHEBI:29105"/>
        <label>1</label>
    </ligand>
</feature>
<dbReference type="GO" id="GO:0003906">
    <property type="term" value="F:DNA-(apurinic or apyrimidinic site) endonuclease activity"/>
    <property type="evidence" value="ECO:0007669"/>
    <property type="project" value="TreeGrafter"/>
</dbReference>
<dbReference type="InterPro" id="IPR018246">
    <property type="entry name" value="AP_endonuc_F2_Zn_BS"/>
</dbReference>
<feature type="domain" description="Xylose isomerase-like TIM barrel" evidence="8">
    <location>
        <begin position="29"/>
        <end position="279"/>
    </location>
</feature>
<dbReference type="InterPro" id="IPR013022">
    <property type="entry name" value="Xyl_isomerase-like_TIM-brl"/>
</dbReference>
<proteinExistence type="inferred from homology"/>
<dbReference type="NCBIfam" id="TIGR00587">
    <property type="entry name" value="nfo"/>
    <property type="match status" value="1"/>
</dbReference>
<feature type="binding site" evidence="7">
    <location>
        <position position="216"/>
    </location>
    <ligand>
        <name>Zn(2+)</name>
        <dbReference type="ChEBI" id="CHEBI:29105"/>
        <label>2</label>
    </ligand>
</feature>
<dbReference type="SUPFAM" id="SSF51658">
    <property type="entry name" value="Xylose isomerase-like"/>
    <property type="match status" value="1"/>
</dbReference>
<dbReference type="InterPro" id="IPR001719">
    <property type="entry name" value="AP_endonuc_2"/>
</dbReference>
<feature type="binding site" evidence="7">
    <location>
        <position position="181"/>
    </location>
    <ligand>
        <name>Zn(2+)</name>
        <dbReference type="ChEBI" id="CHEBI:29105"/>
        <label>2</label>
    </ligand>
</feature>
<dbReference type="GO" id="GO:0008833">
    <property type="term" value="F:deoxyribonuclease IV (phage-T4-induced) activity"/>
    <property type="evidence" value="ECO:0007669"/>
    <property type="project" value="UniProtKB-UniRule"/>
</dbReference>
<dbReference type="PROSITE" id="PS00731">
    <property type="entry name" value="AP_NUCLEASE_F2_3"/>
    <property type="match status" value="1"/>
</dbReference>
<comment type="caution">
    <text evidence="9">The sequence shown here is derived from an EMBL/GenBank/DDBJ whole genome shotgun (WGS) entry which is preliminary data.</text>
</comment>
<reference evidence="10" key="1">
    <citation type="submission" date="2017-10" db="EMBL/GenBank/DDBJ databases">
        <title>Draft genome sequences of strains TRE 1, TRE 9, TRE H and TRI 7, isolated from tamarins, belonging to four potential novel Bifidobacterium species.</title>
        <authorList>
            <person name="Mattarelli P."/>
            <person name="Modesto M."/>
            <person name="Puglisi E."/>
            <person name="Morelli L."/>
            <person name="Bonetti A."/>
            <person name="Spezio C."/>
            <person name="Sandri C."/>
        </authorList>
    </citation>
    <scope>NUCLEOTIDE SEQUENCE [LARGE SCALE GENOMIC DNA]</scope>
    <source>
        <strain evidence="10">TREH</strain>
    </source>
</reference>
<dbReference type="GO" id="GO:0006284">
    <property type="term" value="P:base-excision repair"/>
    <property type="evidence" value="ECO:0007669"/>
    <property type="project" value="TreeGrafter"/>
</dbReference>
<keyword evidence="10" id="KW-1185">Reference proteome</keyword>
<dbReference type="PANTHER" id="PTHR21445:SF0">
    <property type="entry name" value="APURINIC-APYRIMIDINIC ENDONUCLEASE"/>
    <property type="match status" value="1"/>
</dbReference>
<keyword evidence="2 7" id="KW-0479">Metal-binding</keyword>
<dbReference type="HAMAP" id="MF_00152">
    <property type="entry name" value="Nfo"/>
    <property type="match status" value="1"/>
</dbReference>
<feature type="binding site" evidence="7">
    <location>
        <position position="184"/>
    </location>
    <ligand>
        <name>Zn(2+)</name>
        <dbReference type="ChEBI" id="CHEBI:29105"/>
        <label>3</label>
    </ligand>
</feature>
<feature type="binding site" evidence="7">
    <location>
        <position position="112"/>
    </location>
    <ligand>
        <name>Zn(2+)</name>
        <dbReference type="ChEBI" id="CHEBI:29105"/>
        <label>1</label>
    </ligand>
</feature>
<evidence type="ECO:0000313" key="9">
    <source>
        <dbReference type="EMBL" id="PJM77186.1"/>
    </source>
</evidence>
<dbReference type="EMBL" id="PEBJ01000002">
    <property type="protein sequence ID" value="PJM77186.1"/>
    <property type="molecule type" value="Genomic_DNA"/>
</dbReference>
<feature type="binding site" evidence="7">
    <location>
        <position position="261"/>
    </location>
    <ligand>
        <name>Zn(2+)</name>
        <dbReference type="ChEBI" id="CHEBI:29105"/>
        <label>2</label>
    </ligand>
</feature>
<keyword evidence="4 7" id="KW-0378">Hydrolase</keyword>
<evidence type="ECO:0000256" key="3">
    <source>
        <dbReference type="ARBA" id="ARBA00022763"/>
    </source>
</evidence>
<keyword evidence="6 7" id="KW-0234">DNA repair</keyword>
<keyword evidence="7" id="KW-0540">Nuclease</keyword>
<gene>
    <name evidence="7" type="primary">nfo</name>
    <name evidence="9" type="ORF">CSQ86_04640</name>
</gene>
<evidence type="ECO:0000256" key="2">
    <source>
        <dbReference type="ARBA" id="ARBA00022723"/>
    </source>
</evidence>
<dbReference type="GO" id="GO:0008270">
    <property type="term" value="F:zinc ion binding"/>
    <property type="evidence" value="ECO:0007669"/>
    <property type="project" value="UniProtKB-UniRule"/>
</dbReference>
<keyword evidence="5 7" id="KW-0862">Zinc</keyword>
<feature type="binding site" evidence="7">
    <location>
        <position position="229"/>
    </location>
    <ligand>
        <name>Zn(2+)</name>
        <dbReference type="ChEBI" id="CHEBI:29105"/>
        <label>3</label>
    </ligand>
</feature>
<dbReference type="EC" id="3.1.21.2" evidence="7"/>
<dbReference type="FunFam" id="3.20.20.150:FF:000001">
    <property type="entry name" value="Probable endonuclease 4"/>
    <property type="match status" value="1"/>
</dbReference>
<comment type="function">
    <text evidence="7">Endonuclease IV plays a role in DNA repair. It cleaves phosphodiester bonds at apurinic or apyrimidinic (AP) sites, generating a 3'-hydroxyl group and a 5'-terminal sugar phosphate.</text>
</comment>
<dbReference type="Proteomes" id="UP000229239">
    <property type="component" value="Unassembled WGS sequence"/>
</dbReference>
<dbReference type="CDD" id="cd00019">
    <property type="entry name" value="AP2Ec"/>
    <property type="match status" value="1"/>
</dbReference>
<evidence type="ECO:0000256" key="7">
    <source>
        <dbReference type="HAMAP-Rule" id="MF_00152"/>
    </source>
</evidence>
<keyword evidence="7 9" id="KW-0255">Endonuclease</keyword>
<evidence type="ECO:0000256" key="6">
    <source>
        <dbReference type="ARBA" id="ARBA00023204"/>
    </source>
</evidence>
<sequence>MELFIGSHLSTTGGWNALLKRSHDENGTAFAFFPRSPYGKRSKALSPAQAGEFGAQLKAEGYGPLVVHAPYVYNLAGKDEAKRQFAIEALIEDIELLTPIREAGQETYINIHPGSHVGQGSETGCRLISNGLNRVIERANGIPILLETMAGKGTECGRNFEELATIMDGIENKANIGITFDTCHVFDAGYDLVNDYDDVMGRLDEIVGLDTVKAIHVNDSQFGLASHKDRHANIGDGQLGIPFFTRLVNDPVIAKLPMILETKEQTPTTHREEIALLRSLVHQQ</sequence>
<accession>A0A2M9HK42</accession>
<organism evidence="9 10">
    <name type="scientific">Bifidobacterium felsineum</name>
    <dbReference type="NCBI Taxonomy" id="2045440"/>
    <lineage>
        <taxon>Bacteria</taxon>
        <taxon>Bacillati</taxon>
        <taxon>Actinomycetota</taxon>
        <taxon>Actinomycetes</taxon>
        <taxon>Bifidobacteriales</taxon>
        <taxon>Bifidobacteriaceae</taxon>
        <taxon>Bifidobacterium</taxon>
    </lineage>
</organism>
<evidence type="ECO:0000256" key="1">
    <source>
        <dbReference type="ARBA" id="ARBA00005340"/>
    </source>
</evidence>
<keyword evidence="3 7" id="KW-0227">DNA damage</keyword>
<feature type="binding site" evidence="7">
    <location>
        <position position="147"/>
    </location>
    <ligand>
        <name>Zn(2+)</name>
        <dbReference type="ChEBI" id="CHEBI:29105"/>
        <label>2</label>
    </ligand>
</feature>
<protein>
    <recommendedName>
        <fullName evidence="7">Probable endonuclease 4</fullName>
        <ecNumber evidence="7">3.1.21.2</ecNumber>
    </recommendedName>
    <alternativeName>
        <fullName evidence="7">Endodeoxyribonuclease IV</fullName>
    </alternativeName>
    <alternativeName>
        <fullName evidence="7">Endonuclease IV</fullName>
    </alternativeName>
</protein>
<dbReference type="SMART" id="SM00518">
    <property type="entry name" value="AP2Ec"/>
    <property type="match status" value="1"/>
</dbReference>
<dbReference type="PROSITE" id="PS51432">
    <property type="entry name" value="AP_NUCLEASE_F2_4"/>
    <property type="match status" value="1"/>
</dbReference>
<dbReference type="RefSeq" id="WP_100493951.1">
    <property type="nucleotide sequence ID" value="NZ_JAFEJV010000021.1"/>
</dbReference>
<dbReference type="GO" id="GO:0008081">
    <property type="term" value="F:phosphoric diester hydrolase activity"/>
    <property type="evidence" value="ECO:0007669"/>
    <property type="project" value="TreeGrafter"/>
</dbReference>
<feature type="binding site" evidence="7">
    <location>
        <position position="231"/>
    </location>
    <ligand>
        <name>Zn(2+)</name>
        <dbReference type="ChEBI" id="CHEBI:29105"/>
        <label>3</label>
    </ligand>
</feature>
<dbReference type="PROSITE" id="PS00730">
    <property type="entry name" value="AP_NUCLEASE_F2_2"/>
    <property type="match status" value="1"/>
</dbReference>
<evidence type="ECO:0000259" key="8">
    <source>
        <dbReference type="Pfam" id="PF01261"/>
    </source>
</evidence>
<dbReference type="InterPro" id="IPR036237">
    <property type="entry name" value="Xyl_isomerase-like_sf"/>
</dbReference>
<evidence type="ECO:0000256" key="4">
    <source>
        <dbReference type="ARBA" id="ARBA00022801"/>
    </source>
</evidence>
<comment type="similarity">
    <text evidence="1 7">Belongs to the AP endonuclease 2 family.</text>
</comment>
<feature type="binding site" evidence="7">
    <location>
        <position position="68"/>
    </location>
    <ligand>
        <name>Zn(2+)</name>
        <dbReference type="ChEBI" id="CHEBI:29105"/>
        <label>1</label>
    </ligand>
</feature>
<comment type="cofactor">
    <cofactor evidence="7">
        <name>Zn(2+)</name>
        <dbReference type="ChEBI" id="CHEBI:29105"/>
    </cofactor>
    <text evidence="7">Binds 3 Zn(2+) ions.</text>
</comment>
<dbReference type="GO" id="GO:0003677">
    <property type="term" value="F:DNA binding"/>
    <property type="evidence" value="ECO:0007669"/>
    <property type="project" value="InterPro"/>
</dbReference>
<dbReference type="Gene3D" id="3.20.20.150">
    <property type="entry name" value="Divalent-metal-dependent TIM barrel enzymes"/>
    <property type="match status" value="1"/>
</dbReference>
<name>A0A2M9HK42_9BIFI</name>